<gene>
    <name evidence="2" type="ORF">Gotri_015175</name>
</gene>
<organism evidence="2 3">
    <name type="scientific">Gossypium trilobum</name>
    <dbReference type="NCBI Taxonomy" id="34281"/>
    <lineage>
        <taxon>Eukaryota</taxon>
        <taxon>Viridiplantae</taxon>
        <taxon>Streptophyta</taxon>
        <taxon>Embryophyta</taxon>
        <taxon>Tracheophyta</taxon>
        <taxon>Spermatophyta</taxon>
        <taxon>Magnoliopsida</taxon>
        <taxon>eudicotyledons</taxon>
        <taxon>Gunneridae</taxon>
        <taxon>Pentapetalae</taxon>
        <taxon>rosids</taxon>
        <taxon>malvids</taxon>
        <taxon>Malvales</taxon>
        <taxon>Malvaceae</taxon>
        <taxon>Malvoideae</taxon>
        <taxon>Gossypium</taxon>
    </lineage>
</organism>
<dbReference type="InterPro" id="IPR012337">
    <property type="entry name" value="RNaseH-like_sf"/>
</dbReference>
<dbReference type="Gene3D" id="3.30.420.10">
    <property type="entry name" value="Ribonuclease H-like superfamily/Ribonuclease H"/>
    <property type="match status" value="1"/>
</dbReference>
<dbReference type="AlphaFoldDB" id="A0A7J9DZA6"/>
<keyword evidence="3" id="KW-1185">Reference proteome</keyword>
<dbReference type="EMBL" id="JABEZW010000005">
    <property type="protein sequence ID" value="MBA0766099.1"/>
    <property type="molecule type" value="Genomic_DNA"/>
</dbReference>
<dbReference type="GO" id="GO:0003676">
    <property type="term" value="F:nucleic acid binding"/>
    <property type="evidence" value="ECO:0007669"/>
    <property type="project" value="InterPro"/>
</dbReference>
<evidence type="ECO:0000259" key="1">
    <source>
        <dbReference type="Pfam" id="PF13456"/>
    </source>
</evidence>
<proteinExistence type="predicted"/>
<dbReference type="GO" id="GO:0004523">
    <property type="term" value="F:RNA-DNA hybrid ribonuclease activity"/>
    <property type="evidence" value="ECO:0007669"/>
    <property type="project" value="InterPro"/>
</dbReference>
<reference evidence="2 3" key="1">
    <citation type="journal article" date="2019" name="Genome Biol. Evol.">
        <title>Insights into the evolution of the New World diploid cottons (Gossypium, subgenus Houzingenia) based on genome sequencing.</title>
        <authorList>
            <person name="Grover C.E."/>
            <person name="Arick M.A. 2nd"/>
            <person name="Thrash A."/>
            <person name="Conover J.L."/>
            <person name="Sanders W.S."/>
            <person name="Peterson D.G."/>
            <person name="Frelichowski J.E."/>
            <person name="Scheffler J.A."/>
            <person name="Scheffler B.E."/>
            <person name="Wendel J.F."/>
        </authorList>
    </citation>
    <scope>NUCLEOTIDE SEQUENCE [LARGE SCALE GENOMIC DNA]</scope>
    <source>
        <strain evidence="2">8</strain>
        <tissue evidence="2">Leaf</tissue>
    </source>
</reference>
<comment type="caution">
    <text evidence="2">The sequence shown here is derived from an EMBL/GenBank/DDBJ whole genome shotgun (WGS) entry which is preliminary data.</text>
</comment>
<dbReference type="Proteomes" id="UP000593568">
    <property type="component" value="Unassembled WGS sequence"/>
</dbReference>
<feature type="domain" description="RNase H type-1" evidence="1">
    <location>
        <begin position="46"/>
        <end position="142"/>
    </location>
</feature>
<protein>
    <recommendedName>
        <fullName evidence="1">RNase H type-1 domain-containing protein</fullName>
    </recommendedName>
</protein>
<evidence type="ECO:0000313" key="3">
    <source>
        <dbReference type="Proteomes" id="UP000593568"/>
    </source>
</evidence>
<dbReference type="InterPro" id="IPR036397">
    <property type="entry name" value="RNaseH_sf"/>
</dbReference>
<dbReference type="Pfam" id="PF13456">
    <property type="entry name" value="RVT_3"/>
    <property type="match status" value="1"/>
</dbReference>
<sequence length="170" mass="19422">MTGTKIARKIWNYIAELEAINEKKLTLHSIGNIQQVYRRGRVTVYFDAAFDRQSSRSATGLIVWNEEEILASQTTIHSEIANPFTTEAYAGLQAVKLGISMGLNKMRVVGDLKTIIKKCQSTEENVYARVIAKEALKRIESFYLMEESQNRFVTHWKSSGQSFRIEGREK</sequence>
<dbReference type="InterPro" id="IPR002156">
    <property type="entry name" value="RNaseH_domain"/>
</dbReference>
<accession>A0A7J9DZA6</accession>
<name>A0A7J9DZA6_9ROSI</name>
<evidence type="ECO:0000313" key="2">
    <source>
        <dbReference type="EMBL" id="MBA0766099.1"/>
    </source>
</evidence>
<dbReference type="SUPFAM" id="SSF53098">
    <property type="entry name" value="Ribonuclease H-like"/>
    <property type="match status" value="1"/>
</dbReference>